<organism evidence="3 4">
    <name type="scientific">Acidithiobacillus caldus (strain ATCC 51756 / DSM 8584 / KU)</name>
    <dbReference type="NCBI Taxonomy" id="637389"/>
    <lineage>
        <taxon>Bacteria</taxon>
        <taxon>Pseudomonadati</taxon>
        <taxon>Pseudomonadota</taxon>
        <taxon>Acidithiobacillia</taxon>
        <taxon>Acidithiobacillales</taxon>
        <taxon>Acidithiobacillaceae</taxon>
        <taxon>Acidithiobacillus</taxon>
    </lineage>
</organism>
<dbReference type="RefSeq" id="WP_004872023.1">
    <property type="nucleotide sequence ID" value="NZ_CP005986.1"/>
</dbReference>
<keyword evidence="1" id="KW-0175">Coiled coil</keyword>
<dbReference type="Proteomes" id="UP000005522">
    <property type="component" value="Chromosome"/>
</dbReference>
<dbReference type="Gene3D" id="1.20.120.520">
    <property type="entry name" value="nmb1532 protein domain like"/>
    <property type="match status" value="1"/>
</dbReference>
<dbReference type="InterPro" id="IPR012312">
    <property type="entry name" value="Hemerythrin-like"/>
</dbReference>
<reference evidence="3 4" key="1">
    <citation type="journal article" date="2009" name="J. Bacteriol.">
        <title>Draft genome sequence of the extremely acidophilic bacterium Acidithiobacillus caldus ATCC 51756 reveals metabolic versatility in the genus Acidithiobacillus.</title>
        <authorList>
            <person name="Valdes J."/>
            <person name="Quatrini R."/>
            <person name="Hallberg K."/>
            <person name="Dopson M."/>
            <person name="Valenzuela P.D."/>
            <person name="Holmes D.S."/>
        </authorList>
    </citation>
    <scope>NUCLEOTIDE SEQUENCE [LARGE SCALE GENOMIC DNA]</scope>
    <source>
        <strain evidence="4">ATCC 51756 / DSM 8584 / KU</strain>
    </source>
</reference>
<dbReference type="Pfam" id="PF01814">
    <property type="entry name" value="Hemerythrin"/>
    <property type="match status" value="1"/>
</dbReference>
<dbReference type="AlphaFoldDB" id="A0A059ZVH7"/>
<dbReference type="EMBL" id="CP005986">
    <property type="protein sequence ID" value="AIA55610.1"/>
    <property type="molecule type" value="Genomic_DNA"/>
</dbReference>
<dbReference type="HOGENOM" id="CLU_127112_0_0_6"/>
<evidence type="ECO:0000259" key="2">
    <source>
        <dbReference type="Pfam" id="PF01814"/>
    </source>
</evidence>
<protein>
    <submittedName>
        <fullName evidence="3">Hemerythrin HHE cation binding domain protein</fullName>
    </submittedName>
</protein>
<accession>A0A059ZVH7</accession>
<evidence type="ECO:0000313" key="4">
    <source>
        <dbReference type="Proteomes" id="UP000005522"/>
    </source>
</evidence>
<proteinExistence type="predicted"/>
<dbReference type="eggNOG" id="COG5592">
    <property type="taxonomic scope" value="Bacteria"/>
</dbReference>
<evidence type="ECO:0000313" key="3">
    <source>
        <dbReference type="EMBL" id="AIA55610.1"/>
    </source>
</evidence>
<dbReference type="GeneID" id="92931853"/>
<dbReference type="KEGG" id="acz:Acaty_c1750"/>
<feature type="coiled-coil region" evidence="1">
    <location>
        <begin position="6"/>
        <end position="33"/>
    </location>
</feature>
<name>A0A059ZVH7_ACICK</name>
<sequence length="152" mass="16892">MAHDIANILQQDHERLDRMLEDAAQAVQDARWEEATKTLESFRRGIVEGHMAVEESLLFPAFEAWEGGEDHALTALLRKGHRDLQVFFSEMADAITAHDAEEFGDLLSTVQTILKQHDAKEESEVYPHLAEAVADGGELAAKRLLAGQEQGS</sequence>
<feature type="domain" description="Hemerythrin-like" evidence="2">
    <location>
        <begin position="5"/>
        <end position="129"/>
    </location>
</feature>
<evidence type="ECO:0000256" key="1">
    <source>
        <dbReference type="SAM" id="Coils"/>
    </source>
</evidence>
<gene>
    <name evidence="3" type="ORF">Acaty_c1750</name>
</gene>